<sequence length="300" mass="32472">MPTLSIRGERLAYRVSGKGEPLVLVHANISDIRSWEPLEGLLADSFKVVSYSRRYAHPNSPIADGGDDPFDVHVQDLIALIESQELGRVHLLGNSSGAFIALLAAASRPDLVRSLSLEEPPVVSIFVRTLPPAPAELIKLLVTAPGAFAAFVKFGAGAIGPATKAFKEGDDEKALDAFGKGVLGTEAFARISTARRHQMLDNVAAHRATLLRSGLPTFTADQARALRVSAQLIRGEHTAHFQRRINQRLAKLIPDARDVVIPDASHLVHEDNPAAVAAVVREHALERPRPSGRHQAQRRI</sequence>
<dbReference type="Gene3D" id="3.40.50.1820">
    <property type="entry name" value="alpha/beta hydrolase"/>
    <property type="match status" value="1"/>
</dbReference>
<dbReference type="RefSeq" id="WP_175486256.1">
    <property type="nucleotide sequence ID" value="NZ_FOIE01000001.1"/>
</dbReference>
<evidence type="ECO:0000259" key="1">
    <source>
        <dbReference type="Pfam" id="PF12697"/>
    </source>
</evidence>
<feature type="domain" description="AB hydrolase-1" evidence="1">
    <location>
        <begin position="22"/>
        <end position="279"/>
    </location>
</feature>
<dbReference type="PANTHER" id="PTHR43194:SF2">
    <property type="entry name" value="PEROXISOMAL MEMBRANE PROTEIN LPX1"/>
    <property type="match status" value="1"/>
</dbReference>
<dbReference type="GO" id="GO:0003824">
    <property type="term" value="F:catalytic activity"/>
    <property type="evidence" value="ECO:0007669"/>
    <property type="project" value="UniProtKB-ARBA"/>
</dbReference>
<dbReference type="Pfam" id="PF12697">
    <property type="entry name" value="Abhydrolase_6"/>
    <property type="match status" value="1"/>
</dbReference>
<dbReference type="PANTHER" id="PTHR43194">
    <property type="entry name" value="HYDROLASE ALPHA/BETA FOLD FAMILY"/>
    <property type="match status" value="1"/>
</dbReference>
<dbReference type="InterPro" id="IPR050228">
    <property type="entry name" value="Carboxylesterase_BioH"/>
</dbReference>
<gene>
    <name evidence="2" type="ORF">SAMN04488546_0062</name>
</gene>
<dbReference type="InterPro" id="IPR029058">
    <property type="entry name" value="AB_hydrolase_fold"/>
</dbReference>
<keyword evidence="3" id="KW-1185">Reference proteome</keyword>
<dbReference type="AlphaFoldDB" id="A0A1H9YEG7"/>
<dbReference type="SUPFAM" id="SSF53474">
    <property type="entry name" value="alpha/beta-Hydrolases"/>
    <property type="match status" value="1"/>
</dbReference>
<dbReference type="InterPro" id="IPR000073">
    <property type="entry name" value="AB_hydrolase_1"/>
</dbReference>
<evidence type="ECO:0000313" key="2">
    <source>
        <dbReference type="EMBL" id="SES67304.1"/>
    </source>
</evidence>
<proteinExistence type="predicted"/>
<name>A0A1H9YEG7_9ACTN</name>
<accession>A0A1H9YEG7</accession>
<evidence type="ECO:0000313" key="3">
    <source>
        <dbReference type="Proteomes" id="UP000198507"/>
    </source>
</evidence>
<dbReference type="Proteomes" id="UP000198507">
    <property type="component" value="Unassembled WGS sequence"/>
</dbReference>
<organism evidence="2 3">
    <name type="scientific">Geodermatophilus poikilotrophus</name>
    <dbReference type="NCBI Taxonomy" id="1333667"/>
    <lineage>
        <taxon>Bacteria</taxon>
        <taxon>Bacillati</taxon>
        <taxon>Actinomycetota</taxon>
        <taxon>Actinomycetes</taxon>
        <taxon>Geodermatophilales</taxon>
        <taxon>Geodermatophilaceae</taxon>
        <taxon>Geodermatophilus</taxon>
    </lineage>
</organism>
<reference evidence="3" key="1">
    <citation type="submission" date="2016-10" db="EMBL/GenBank/DDBJ databases">
        <authorList>
            <person name="Varghese N."/>
            <person name="Submissions S."/>
        </authorList>
    </citation>
    <scope>NUCLEOTIDE SEQUENCE [LARGE SCALE GENOMIC DNA]</scope>
    <source>
        <strain evidence="3">DSM 44209</strain>
    </source>
</reference>
<protein>
    <submittedName>
        <fullName evidence="2">Pimeloyl-ACP methyl ester carboxylesterase</fullName>
    </submittedName>
</protein>
<dbReference type="EMBL" id="FOIE01000001">
    <property type="protein sequence ID" value="SES67304.1"/>
    <property type="molecule type" value="Genomic_DNA"/>
</dbReference>